<dbReference type="InterPro" id="IPR006153">
    <property type="entry name" value="Cation/H_exchanger_TM"/>
</dbReference>
<evidence type="ECO:0000259" key="11">
    <source>
        <dbReference type="Pfam" id="PF00999"/>
    </source>
</evidence>
<evidence type="ECO:0000313" key="13">
    <source>
        <dbReference type="Proteomes" id="UP000092950"/>
    </source>
</evidence>
<proteinExistence type="predicted"/>
<evidence type="ECO:0000313" key="12">
    <source>
        <dbReference type="EMBL" id="ANY17268.1"/>
    </source>
</evidence>
<feature type="transmembrane region" description="Helical" evidence="10">
    <location>
        <begin position="141"/>
        <end position="161"/>
    </location>
</feature>
<feature type="transmembrane region" description="Helical" evidence="10">
    <location>
        <begin position="403"/>
        <end position="424"/>
    </location>
</feature>
<feature type="transmembrane region" description="Helical" evidence="10">
    <location>
        <begin position="114"/>
        <end position="135"/>
    </location>
</feature>
<feature type="transmembrane region" description="Helical" evidence="10">
    <location>
        <begin position="181"/>
        <end position="199"/>
    </location>
</feature>
<protein>
    <submittedName>
        <fullName evidence="12">Sodium:proton exchanger</fullName>
    </submittedName>
</protein>
<feature type="transmembrane region" description="Helical" evidence="10">
    <location>
        <begin position="81"/>
        <end position="102"/>
    </location>
</feature>
<evidence type="ECO:0000256" key="8">
    <source>
        <dbReference type="ARBA" id="ARBA00023136"/>
    </source>
</evidence>
<feature type="transmembrane region" description="Helical" evidence="10">
    <location>
        <begin position="368"/>
        <end position="391"/>
    </location>
</feature>
<feature type="transmembrane region" description="Helical" evidence="10">
    <location>
        <begin position="44"/>
        <end position="61"/>
    </location>
</feature>
<feature type="transmembrane region" description="Helical" evidence="10">
    <location>
        <begin position="298"/>
        <end position="319"/>
    </location>
</feature>
<evidence type="ECO:0000256" key="10">
    <source>
        <dbReference type="SAM" id="Phobius"/>
    </source>
</evidence>
<keyword evidence="5 10" id="KW-1133">Transmembrane helix</keyword>
<keyword evidence="7" id="KW-0406">Ion transport</keyword>
<feature type="transmembrane region" description="Helical" evidence="10">
    <location>
        <begin position="214"/>
        <end position="233"/>
    </location>
</feature>
<dbReference type="Pfam" id="PF00999">
    <property type="entry name" value="Na_H_Exchanger"/>
    <property type="match status" value="1"/>
</dbReference>
<dbReference type="Gene3D" id="6.10.140.1330">
    <property type="match status" value="1"/>
</dbReference>
<comment type="subcellular location">
    <subcellularLocation>
        <location evidence="1">Cell membrane</location>
        <topology evidence="1">Multi-pass membrane protein</topology>
    </subcellularLocation>
</comment>
<evidence type="ECO:0000256" key="2">
    <source>
        <dbReference type="ARBA" id="ARBA00022448"/>
    </source>
</evidence>
<feature type="transmembrane region" description="Helical" evidence="10">
    <location>
        <begin position="267"/>
        <end position="286"/>
    </location>
</feature>
<evidence type="ECO:0000256" key="9">
    <source>
        <dbReference type="ARBA" id="ARBA00023201"/>
    </source>
</evidence>
<name>A0ABN4RUM9_9BORD</name>
<dbReference type="PANTHER" id="PTHR10110:SF86">
    <property type="entry name" value="SODIUM_HYDROGEN EXCHANGER 7"/>
    <property type="match status" value="1"/>
</dbReference>
<keyword evidence="9" id="KW-0739">Sodium transport</keyword>
<feature type="domain" description="Cation/H+ exchanger transmembrane" evidence="11">
    <location>
        <begin position="27"/>
        <end position="425"/>
    </location>
</feature>
<feature type="transmembrane region" description="Helical" evidence="10">
    <location>
        <begin position="13"/>
        <end position="32"/>
    </location>
</feature>
<evidence type="ECO:0000256" key="3">
    <source>
        <dbReference type="ARBA" id="ARBA00022475"/>
    </source>
</evidence>
<dbReference type="EMBL" id="CP016440">
    <property type="protein sequence ID" value="ANY17268.1"/>
    <property type="molecule type" value="Genomic_DNA"/>
</dbReference>
<dbReference type="InterPro" id="IPR018422">
    <property type="entry name" value="Cation/H_exchanger_CPA1"/>
</dbReference>
<evidence type="ECO:0000256" key="1">
    <source>
        <dbReference type="ARBA" id="ARBA00004651"/>
    </source>
</evidence>
<keyword evidence="8 10" id="KW-0472">Membrane</keyword>
<feature type="transmembrane region" description="Helical" evidence="10">
    <location>
        <begin position="331"/>
        <end position="356"/>
    </location>
</feature>
<keyword evidence="2" id="KW-0813">Transport</keyword>
<keyword evidence="4 10" id="KW-0812">Transmembrane</keyword>
<reference evidence="12 13" key="1">
    <citation type="submission" date="2016-07" db="EMBL/GenBank/DDBJ databases">
        <title>Complete genome sequences of Bordetella pseudohinzii.</title>
        <authorList>
            <person name="Spilker T."/>
            <person name="Darrah R."/>
            <person name="LiPuma J.J."/>
        </authorList>
    </citation>
    <scope>NUCLEOTIDE SEQUENCE [LARGE SCALE GENOMIC DNA]</scope>
    <source>
        <strain evidence="12 13">HI4681</strain>
    </source>
</reference>
<keyword evidence="13" id="KW-1185">Reference proteome</keyword>
<keyword evidence="3" id="KW-1003">Cell membrane</keyword>
<sequence length="713" mass="76945">MAYSDATGSLRDAMLINMLLLLACLLAIISLVQAVAARLVLPEASMLCLVGIGMAALYAWLTSSAPHEQRLFFDPIIAPTLPAQAYLWIFLPPLLFQAALAVDVRELLVDVAPVLLLAVVAVFVSTAVVGLAVAWLGAGGLAAGLLLGAVIATTDPSAVIAIFERVGAPARLTRLVEGESLLNDAAAIAISTVLAAYLTGDAATATPAAGLKQLAWTFLGGLVFGGLAGRLGVACFPFMGARGKAEIALSLALPYPIYLVADHYLGLSGVVAVVAAGLVVSGMAPTRLPPVLWGHMRIVWDQVAAIAGAAVYLLAALRIPYLLEGATLRDLLVLPIVVLAALGARMMVLFGLFPLLSRYKLAEPISSAYKLAITWGGLRGAVTLVLALGIAESSQLPTETRHFIAILATGFVLFSLFVNGSTLSKVIQMLGLSRLSPQDEALQQQALRLSAEEVGRAVQAAAAAFRIDAKVADEVSAEYRRDMDLSAAALDLDSAISERDRLSIGLVALAAKEHDLIPQYGEGVLTVANLDAMMRNAGLMRDAARSEGRLGYNRAARRILATTWVDRLVHWLHEKLHIDYPLIYRLSNRFELLVCRRAVLEQLRDYVRQSMVPLLGSRMGDVLQNVLQTRIDSANEALTELRTHYGQYTAVLERRLLVLYALRDGREQMERMMAEHSISKEVYDWVMREIDQAWKKGIRRPRLHGHHGDASRS</sequence>
<evidence type="ECO:0000256" key="6">
    <source>
        <dbReference type="ARBA" id="ARBA00023053"/>
    </source>
</evidence>
<keyword evidence="6" id="KW-0915">Sodium</keyword>
<evidence type="ECO:0000256" key="4">
    <source>
        <dbReference type="ARBA" id="ARBA00022692"/>
    </source>
</evidence>
<gene>
    <name evidence="12" type="ORF">BBN53_16135</name>
</gene>
<evidence type="ECO:0000256" key="5">
    <source>
        <dbReference type="ARBA" id="ARBA00022989"/>
    </source>
</evidence>
<evidence type="ECO:0000256" key="7">
    <source>
        <dbReference type="ARBA" id="ARBA00023065"/>
    </source>
</evidence>
<dbReference type="PANTHER" id="PTHR10110">
    <property type="entry name" value="SODIUM/HYDROGEN EXCHANGER"/>
    <property type="match status" value="1"/>
</dbReference>
<organism evidence="12 13">
    <name type="scientific">Bordetella pseudohinzii</name>
    <dbReference type="NCBI Taxonomy" id="1331258"/>
    <lineage>
        <taxon>Bacteria</taxon>
        <taxon>Pseudomonadati</taxon>
        <taxon>Pseudomonadota</taxon>
        <taxon>Betaproteobacteria</taxon>
        <taxon>Burkholderiales</taxon>
        <taxon>Alcaligenaceae</taxon>
        <taxon>Bordetella</taxon>
    </lineage>
</organism>
<accession>A0ABN4RUM9</accession>
<dbReference type="Proteomes" id="UP000092950">
    <property type="component" value="Chromosome"/>
</dbReference>